<organism evidence="2 3">
    <name type="scientific">Alkaliphilus pronyensis</name>
    <dbReference type="NCBI Taxonomy" id="1482732"/>
    <lineage>
        <taxon>Bacteria</taxon>
        <taxon>Bacillati</taxon>
        <taxon>Bacillota</taxon>
        <taxon>Clostridia</taxon>
        <taxon>Peptostreptococcales</taxon>
        <taxon>Natronincolaceae</taxon>
        <taxon>Alkaliphilus</taxon>
    </lineage>
</organism>
<dbReference type="InterPro" id="IPR008274">
    <property type="entry name" value="AldOxase/xan_DH_MoCoBD1"/>
</dbReference>
<comment type="caution">
    <text evidence="2">The sequence shown here is derived from an EMBL/GenBank/DDBJ whole genome shotgun (WGS) entry which is preliminary data.</text>
</comment>
<dbReference type="SUPFAM" id="SSF56003">
    <property type="entry name" value="Molybdenum cofactor-binding domain"/>
    <property type="match status" value="1"/>
</dbReference>
<dbReference type="PANTHER" id="PTHR11908">
    <property type="entry name" value="XANTHINE DEHYDROGENASE"/>
    <property type="match status" value="1"/>
</dbReference>
<dbReference type="InterPro" id="IPR016208">
    <property type="entry name" value="Ald_Oxase/xanthine_DH-like"/>
</dbReference>
<dbReference type="SUPFAM" id="SSF54665">
    <property type="entry name" value="CO dehydrogenase molybdoprotein N-domain-like"/>
    <property type="match status" value="1"/>
</dbReference>
<dbReference type="RefSeq" id="WP_151861996.1">
    <property type="nucleotide sequence ID" value="NZ_WBZC01000056.1"/>
</dbReference>
<protein>
    <submittedName>
        <fullName evidence="2">Molybdopterin-dependent oxidoreductase</fullName>
    </submittedName>
</protein>
<keyword evidence="3" id="KW-1185">Reference proteome</keyword>
<accession>A0A6I0FCU6</accession>
<sequence length="418" mass="46697">MKLETVGKNIIRVDGLAKVTGKATYPQDLYMDNMLYGKTLRSTKPHANIKVDTKKAEKIPGVIKILTYRDVPYNHHGVLFKDHEVFCAKKVRSIGDPIAFVVATCEKTATKALEEIEVEYEELEAVFDPIKAMDEKAPKVHDKSNIIYKYQLRRGDIEEGFKQCDVIVEEEYKTSMVDHAFLQPEAGIAYLENDTVVVCVSTQYPHFDQLEIAEALKIPLDKVKVINPAVGGAFGGREDITMQIHLALATRLIGRPVKAIYTRQESFVAHSKRHPMIMRYKTGANRAGRLIAMEATIVGDTGAYASWAINILRKSGVHATGPYEIPNVKVDSYAVYTNNPFAGAMRGFGATQVPIAHEQQMDILAERLNIDPIRFRLENCFKKGSTTATGQILEESIPLERTIKEVEKQMKKSVVGGV</sequence>
<dbReference type="PANTHER" id="PTHR11908:SF157">
    <property type="entry name" value="XANTHINE DEHYDROGENASE SUBUNIT D-RELATED"/>
    <property type="match status" value="1"/>
</dbReference>
<dbReference type="InterPro" id="IPR036856">
    <property type="entry name" value="Ald_Oxase/Xan_DH_a/b_sf"/>
</dbReference>
<dbReference type="Gene3D" id="3.30.365.10">
    <property type="entry name" value="Aldehyde oxidase/xanthine dehydrogenase, molybdopterin binding domain"/>
    <property type="match status" value="3"/>
</dbReference>
<evidence type="ECO:0000259" key="1">
    <source>
        <dbReference type="SMART" id="SM01008"/>
    </source>
</evidence>
<name>A0A6I0FCU6_9FIRM</name>
<dbReference type="Proteomes" id="UP000432715">
    <property type="component" value="Unassembled WGS sequence"/>
</dbReference>
<dbReference type="InterPro" id="IPR000674">
    <property type="entry name" value="Ald_Oxase/Xan_DH_a/b"/>
</dbReference>
<dbReference type="GO" id="GO:0016491">
    <property type="term" value="F:oxidoreductase activity"/>
    <property type="evidence" value="ECO:0007669"/>
    <property type="project" value="InterPro"/>
</dbReference>
<dbReference type="Gene3D" id="3.90.1170.50">
    <property type="entry name" value="Aldehyde oxidase/xanthine dehydrogenase, a/b hammerhead"/>
    <property type="match status" value="1"/>
</dbReference>
<dbReference type="AlphaFoldDB" id="A0A6I0FCU6"/>
<dbReference type="Pfam" id="PF02738">
    <property type="entry name" value="MoCoBD_1"/>
    <property type="match status" value="1"/>
</dbReference>
<dbReference type="Pfam" id="PF01315">
    <property type="entry name" value="Ald_Xan_dh_C"/>
    <property type="match status" value="1"/>
</dbReference>
<evidence type="ECO:0000313" key="3">
    <source>
        <dbReference type="Proteomes" id="UP000432715"/>
    </source>
</evidence>
<dbReference type="InterPro" id="IPR037165">
    <property type="entry name" value="AldOxase/xan_DH_Mopterin-bd_sf"/>
</dbReference>
<dbReference type="GO" id="GO:0005506">
    <property type="term" value="F:iron ion binding"/>
    <property type="evidence" value="ECO:0007669"/>
    <property type="project" value="InterPro"/>
</dbReference>
<proteinExistence type="predicted"/>
<dbReference type="SMART" id="SM01008">
    <property type="entry name" value="Ald_Xan_dh_C"/>
    <property type="match status" value="1"/>
</dbReference>
<dbReference type="OrthoDB" id="9759099at2"/>
<dbReference type="EMBL" id="WBZC01000056">
    <property type="protein sequence ID" value="KAB3531649.1"/>
    <property type="molecule type" value="Genomic_DNA"/>
</dbReference>
<feature type="domain" description="Aldehyde oxidase/xanthine dehydrogenase a/b hammerhead" evidence="1">
    <location>
        <begin position="20"/>
        <end position="124"/>
    </location>
</feature>
<reference evidence="2 3" key="1">
    <citation type="submission" date="2019-10" db="EMBL/GenBank/DDBJ databases">
        <title>Alkaliphilus serpentinus sp. nov. and Alkaliphilus pronyensis sp. nov., two novel anaerobic alkaliphilic species isolated from the serpentinized-hosted hydrothermal field of the Prony Bay (New Caledonia).</title>
        <authorList>
            <person name="Postec A."/>
        </authorList>
    </citation>
    <scope>NUCLEOTIDE SEQUENCE [LARGE SCALE GENOMIC DNA]</scope>
    <source>
        <strain evidence="2 3">LacV</strain>
    </source>
</reference>
<evidence type="ECO:0000313" key="2">
    <source>
        <dbReference type="EMBL" id="KAB3531649.1"/>
    </source>
</evidence>
<gene>
    <name evidence="2" type="ORF">F8154_12720</name>
</gene>